<feature type="domain" description="Amino acid transporter transmembrane" evidence="6">
    <location>
        <begin position="2"/>
        <end position="76"/>
    </location>
</feature>
<evidence type="ECO:0000259" key="6">
    <source>
        <dbReference type="Pfam" id="PF01490"/>
    </source>
</evidence>
<evidence type="ECO:0000256" key="1">
    <source>
        <dbReference type="ARBA" id="ARBA00004370"/>
    </source>
</evidence>
<dbReference type="WBParaSite" id="nRc.2.0.1.t11578-RA">
    <property type="protein sequence ID" value="nRc.2.0.1.t11578-RA"/>
    <property type="gene ID" value="nRc.2.0.1.g11578"/>
</dbReference>
<reference evidence="8" key="1">
    <citation type="submission" date="2022-11" db="UniProtKB">
        <authorList>
            <consortium name="WormBaseParasite"/>
        </authorList>
    </citation>
    <scope>IDENTIFICATION</scope>
</reference>
<evidence type="ECO:0000256" key="4">
    <source>
        <dbReference type="ARBA" id="ARBA00023136"/>
    </source>
</evidence>
<name>A0A915ICR7_ROMCU</name>
<accession>A0A915ICR7</accession>
<evidence type="ECO:0000256" key="5">
    <source>
        <dbReference type="SAM" id="Phobius"/>
    </source>
</evidence>
<organism evidence="7 8">
    <name type="scientific">Romanomermis culicivorax</name>
    <name type="common">Nematode worm</name>
    <dbReference type="NCBI Taxonomy" id="13658"/>
    <lineage>
        <taxon>Eukaryota</taxon>
        <taxon>Metazoa</taxon>
        <taxon>Ecdysozoa</taxon>
        <taxon>Nematoda</taxon>
        <taxon>Enoplea</taxon>
        <taxon>Dorylaimia</taxon>
        <taxon>Mermithida</taxon>
        <taxon>Mermithoidea</taxon>
        <taxon>Mermithidae</taxon>
        <taxon>Romanomermis</taxon>
    </lineage>
</organism>
<dbReference type="InterPro" id="IPR013057">
    <property type="entry name" value="AA_transpt_TM"/>
</dbReference>
<evidence type="ECO:0000256" key="3">
    <source>
        <dbReference type="ARBA" id="ARBA00022989"/>
    </source>
</evidence>
<dbReference type="GO" id="GO:0016020">
    <property type="term" value="C:membrane"/>
    <property type="evidence" value="ECO:0007669"/>
    <property type="project" value="UniProtKB-SubCell"/>
</dbReference>
<keyword evidence="7" id="KW-1185">Reference proteome</keyword>
<keyword evidence="4 5" id="KW-0472">Membrane</keyword>
<protein>
    <submittedName>
        <fullName evidence="8">Amino acid transporter transmembrane domain-containing protein</fullName>
    </submittedName>
</protein>
<feature type="transmembrane region" description="Helical" evidence="5">
    <location>
        <begin position="20"/>
        <end position="41"/>
    </location>
</feature>
<evidence type="ECO:0000256" key="2">
    <source>
        <dbReference type="ARBA" id="ARBA00022692"/>
    </source>
</evidence>
<dbReference type="AlphaFoldDB" id="A0A915ICR7"/>
<evidence type="ECO:0000313" key="7">
    <source>
        <dbReference type="Proteomes" id="UP000887565"/>
    </source>
</evidence>
<keyword evidence="2 5" id="KW-0812">Transmembrane</keyword>
<proteinExistence type="predicted"/>
<keyword evidence="3 5" id="KW-1133">Transmembrane helix</keyword>
<comment type="subcellular location">
    <subcellularLocation>
        <location evidence="1">Membrane</location>
    </subcellularLocation>
</comment>
<evidence type="ECO:0000313" key="8">
    <source>
        <dbReference type="WBParaSite" id="nRc.2.0.1.t11578-RA"/>
    </source>
</evidence>
<dbReference type="Proteomes" id="UP000887565">
    <property type="component" value="Unplaced"/>
</dbReference>
<dbReference type="Pfam" id="PF01490">
    <property type="entry name" value="Aa_trans"/>
    <property type="match status" value="1"/>
</dbReference>
<sequence length="84" mass="9445">MILLPLIFVNLIRELKMISILAALANLILLFGLIIILQACFLQQPNQLSRVKLGANFFDTMLFVGTAMYTFEGQAASLLLFCFF</sequence>